<evidence type="ECO:0000313" key="2">
    <source>
        <dbReference type="EMBL" id="GII59193.1"/>
    </source>
</evidence>
<dbReference type="EMBL" id="BOOR01000079">
    <property type="protein sequence ID" value="GII59193.1"/>
    <property type="molecule type" value="Genomic_DNA"/>
</dbReference>
<keyword evidence="3" id="KW-1185">Reference proteome</keyword>
<protein>
    <submittedName>
        <fullName evidence="2">Uncharacterized protein</fullName>
    </submittedName>
</protein>
<evidence type="ECO:0000313" key="3">
    <source>
        <dbReference type="Proteomes" id="UP000605992"/>
    </source>
</evidence>
<feature type="region of interest" description="Disordered" evidence="1">
    <location>
        <begin position="41"/>
        <end position="60"/>
    </location>
</feature>
<name>A0A8J3Y1K9_9ACTN</name>
<reference evidence="2" key="1">
    <citation type="submission" date="2021-01" db="EMBL/GenBank/DDBJ databases">
        <title>Whole genome shotgun sequence of Planotetraspora thailandica NBRC 104271.</title>
        <authorList>
            <person name="Komaki H."/>
            <person name="Tamura T."/>
        </authorList>
    </citation>
    <scope>NUCLEOTIDE SEQUENCE</scope>
    <source>
        <strain evidence="2">NBRC 104271</strain>
    </source>
</reference>
<proteinExistence type="predicted"/>
<sequence>MAFRHDQWRASSGRGNGPAAFDLRTIYAHTSLDDKGRALVSSSNSMRRTNGVRVPLPSHHKGAPTLQTIAYFDMRIFHSAMQEVANFLSGDTGGTQRTFQDARPA</sequence>
<dbReference type="AlphaFoldDB" id="A0A8J3Y1K9"/>
<gene>
    <name evidence="2" type="ORF">Pth03_75820</name>
</gene>
<organism evidence="2 3">
    <name type="scientific">Planotetraspora thailandica</name>
    <dbReference type="NCBI Taxonomy" id="487172"/>
    <lineage>
        <taxon>Bacteria</taxon>
        <taxon>Bacillati</taxon>
        <taxon>Actinomycetota</taxon>
        <taxon>Actinomycetes</taxon>
        <taxon>Streptosporangiales</taxon>
        <taxon>Streptosporangiaceae</taxon>
        <taxon>Planotetraspora</taxon>
    </lineage>
</organism>
<comment type="caution">
    <text evidence="2">The sequence shown here is derived from an EMBL/GenBank/DDBJ whole genome shotgun (WGS) entry which is preliminary data.</text>
</comment>
<evidence type="ECO:0000256" key="1">
    <source>
        <dbReference type="SAM" id="MobiDB-lite"/>
    </source>
</evidence>
<accession>A0A8J3Y1K9</accession>
<dbReference type="Proteomes" id="UP000605992">
    <property type="component" value="Unassembled WGS sequence"/>
</dbReference>